<dbReference type="FunCoup" id="A0A059B5S8">
    <property type="interactions" value="2"/>
</dbReference>
<dbReference type="EMBL" id="KK198760">
    <property type="protein sequence ID" value="KCW61453.1"/>
    <property type="molecule type" value="Genomic_DNA"/>
</dbReference>
<dbReference type="STRING" id="71139.A0A059B5S8"/>
<dbReference type="OMA" id="AKHIVHP"/>
<dbReference type="PANTHER" id="PTHR31694">
    <property type="entry name" value="DESICCATION-LIKE PROTEIN"/>
    <property type="match status" value="1"/>
</dbReference>
<evidence type="ECO:0008006" key="2">
    <source>
        <dbReference type="Google" id="ProtNLM"/>
    </source>
</evidence>
<accession>A0A059B5S8</accession>
<sequence length="284" mass="30953">MDLESHYRHKVPRRDVDLLEFPLNLEYFEAELFLYASLGYGLDKVAPNLTMGGPSPIGARAANLGPLIKDIILQFALQEVGHLKAIKTTVKGFPRPLLNLSAASFAKVMDNAFGHALKPPFDPYANEINFLLASYLVPYVGLTGYVGANPKLQGSVSKRLVAGLLGVESGQDAVIRALLYERAAWEVKPYGITMAEFSDRMSELRNKLGHDGLKDEGLVVPLHLGAEGKIKGNVLAGDKYSVSYDRTPEEILRIVYGSGDESVPGGFYPKGGNGHIARSHLRSM</sequence>
<dbReference type="InParanoid" id="A0A059B5S8"/>
<dbReference type="InterPro" id="IPR052965">
    <property type="entry name" value="Pigment-catalase-like"/>
</dbReference>
<protein>
    <recommendedName>
        <fullName evidence="2">Desiccation-related protein PCC13-62</fullName>
    </recommendedName>
</protein>
<dbReference type="Pfam" id="PF13668">
    <property type="entry name" value="Ferritin_2"/>
    <property type="match status" value="1"/>
</dbReference>
<gene>
    <name evidence="1" type="ORF">EUGRSUZ_H04188</name>
</gene>
<proteinExistence type="predicted"/>
<reference evidence="1" key="1">
    <citation type="submission" date="2013-07" db="EMBL/GenBank/DDBJ databases">
        <title>The genome of Eucalyptus grandis.</title>
        <authorList>
            <person name="Schmutz J."/>
            <person name="Hayes R."/>
            <person name="Myburg A."/>
            <person name="Tuskan G."/>
            <person name="Grattapaglia D."/>
            <person name="Rokhsar D.S."/>
        </authorList>
    </citation>
    <scope>NUCLEOTIDE SEQUENCE</scope>
    <source>
        <tissue evidence="1">Leaf extractions</tissue>
    </source>
</reference>
<dbReference type="AlphaFoldDB" id="A0A059B5S8"/>
<organism evidence="1">
    <name type="scientific">Eucalyptus grandis</name>
    <name type="common">Flooded gum</name>
    <dbReference type="NCBI Taxonomy" id="71139"/>
    <lineage>
        <taxon>Eukaryota</taxon>
        <taxon>Viridiplantae</taxon>
        <taxon>Streptophyta</taxon>
        <taxon>Embryophyta</taxon>
        <taxon>Tracheophyta</taxon>
        <taxon>Spermatophyta</taxon>
        <taxon>Magnoliopsida</taxon>
        <taxon>eudicotyledons</taxon>
        <taxon>Gunneridae</taxon>
        <taxon>Pentapetalae</taxon>
        <taxon>rosids</taxon>
        <taxon>malvids</taxon>
        <taxon>Myrtales</taxon>
        <taxon>Myrtaceae</taxon>
        <taxon>Myrtoideae</taxon>
        <taxon>Eucalypteae</taxon>
        <taxon>Eucalyptus</taxon>
    </lineage>
</organism>
<dbReference type="Gramene" id="KCW61453">
    <property type="protein sequence ID" value="KCW61453"/>
    <property type="gene ID" value="EUGRSUZ_H04188"/>
</dbReference>
<dbReference type="PANTHER" id="PTHR31694:SF12">
    <property type="entry name" value="DESICCATION-LIKE PROTEIN"/>
    <property type="match status" value="1"/>
</dbReference>
<name>A0A059B5S8_EUCGR</name>
<dbReference type="eggNOG" id="ENOG502QR8B">
    <property type="taxonomic scope" value="Eukaryota"/>
</dbReference>
<evidence type="ECO:0000313" key="1">
    <source>
        <dbReference type="EMBL" id="KCW61453.1"/>
    </source>
</evidence>